<name>A0AA35JF98_SACK1</name>
<accession>A0AA35JF98</accession>
<organism evidence="1 2">
    <name type="scientific">Saccharomyces kudriavzevii (strain ATCC MYA-4449 / AS 2.2408 / CBS 8840 / NBRC 1802 / NCYC 2889)</name>
    <name type="common">Yeast</name>
    <dbReference type="NCBI Taxonomy" id="226230"/>
    <lineage>
        <taxon>Eukaryota</taxon>
        <taxon>Fungi</taxon>
        <taxon>Dikarya</taxon>
        <taxon>Ascomycota</taxon>
        <taxon>Saccharomycotina</taxon>
        <taxon>Saccharomycetes</taxon>
        <taxon>Saccharomycetales</taxon>
        <taxon>Saccharomycetaceae</taxon>
        <taxon>Saccharomyces</taxon>
    </lineage>
</organism>
<gene>
    <name evidence="1" type="primary">SKDI05G0620</name>
    <name evidence="1" type="ORF">SKDI_05G0620</name>
</gene>
<proteinExistence type="predicted"/>
<dbReference type="GeneID" id="80923510"/>
<keyword evidence="2" id="KW-1185">Reference proteome</keyword>
<sequence length="82" mass="9347">MHFISRRSSKVLQSNWLEIGARKGGACMSLQAFDDVRHDKNSFLQDAGGVRDYKMYGCSTRPCMQMCIKASTNNEHDKENLM</sequence>
<dbReference type="Proteomes" id="UP001162087">
    <property type="component" value="Chromosome 5"/>
</dbReference>
<dbReference type="AlphaFoldDB" id="A0AA35JF98"/>
<dbReference type="RefSeq" id="XP_056087210.1">
    <property type="nucleotide sequence ID" value="XM_056227384.1"/>
</dbReference>
<evidence type="ECO:0000313" key="1">
    <source>
        <dbReference type="EMBL" id="CAI4059955.1"/>
    </source>
</evidence>
<protein>
    <submittedName>
        <fullName evidence="1">Uncharacterized protein</fullName>
    </submittedName>
</protein>
<reference evidence="1" key="1">
    <citation type="submission" date="2022-10" db="EMBL/GenBank/DDBJ databases">
        <authorList>
            <person name="Byrne P K."/>
        </authorList>
    </citation>
    <scope>NUCLEOTIDE SEQUENCE</scope>
    <source>
        <strain evidence="1">IFO1802</strain>
    </source>
</reference>
<dbReference type="EMBL" id="OX365900">
    <property type="protein sequence ID" value="CAI4059955.1"/>
    <property type="molecule type" value="Genomic_DNA"/>
</dbReference>
<evidence type="ECO:0000313" key="2">
    <source>
        <dbReference type="Proteomes" id="UP001162087"/>
    </source>
</evidence>